<feature type="coiled-coil region" evidence="1">
    <location>
        <begin position="44"/>
        <end position="96"/>
    </location>
</feature>
<dbReference type="AlphaFoldDB" id="A0A4R6XX95"/>
<feature type="signal peptide" evidence="2">
    <location>
        <begin position="1"/>
        <end position="21"/>
    </location>
</feature>
<keyword evidence="1" id="KW-0175">Coiled coil</keyword>
<reference evidence="3 4" key="1">
    <citation type="submission" date="2019-03" db="EMBL/GenBank/DDBJ databases">
        <title>Genomic Encyclopedia of Type Strains, Phase IV (KMG-IV): sequencing the most valuable type-strain genomes for metagenomic binning, comparative biology and taxonomic classification.</title>
        <authorList>
            <person name="Goeker M."/>
        </authorList>
    </citation>
    <scope>NUCLEOTIDE SEQUENCE [LARGE SCALE GENOMIC DNA]</scope>
    <source>
        <strain evidence="3 4">DSM 25488</strain>
    </source>
</reference>
<dbReference type="InterPro" id="IPR016866">
    <property type="entry name" value="UCP028069"/>
</dbReference>
<evidence type="ECO:0000256" key="1">
    <source>
        <dbReference type="SAM" id="Coils"/>
    </source>
</evidence>
<name>A0A4R6XX95_9GAMM</name>
<dbReference type="Pfam" id="PF11932">
    <property type="entry name" value="DUF3450"/>
    <property type="match status" value="1"/>
</dbReference>
<dbReference type="OrthoDB" id="5880116at2"/>
<dbReference type="EMBL" id="SNZB01000002">
    <property type="protein sequence ID" value="TDR22807.1"/>
    <property type="molecule type" value="Genomic_DNA"/>
</dbReference>
<dbReference type="RefSeq" id="WP_099019476.1">
    <property type="nucleotide sequence ID" value="NZ_NIHB01000002.1"/>
</dbReference>
<protein>
    <submittedName>
        <fullName evidence="3">Uncharacterized protein DUF3450</fullName>
    </submittedName>
</protein>
<accession>A0A4R6XX95</accession>
<keyword evidence="4" id="KW-1185">Reference proteome</keyword>
<proteinExistence type="predicted"/>
<dbReference type="Proteomes" id="UP000295724">
    <property type="component" value="Unassembled WGS sequence"/>
</dbReference>
<comment type="caution">
    <text evidence="3">The sequence shown here is derived from an EMBL/GenBank/DDBJ whole genome shotgun (WGS) entry which is preliminary data.</text>
</comment>
<organism evidence="3 4">
    <name type="scientific">Marinicella litoralis</name>
    <dbReference type="NCBI Taxonomy" id="644220"/>
    <lineage>
        <taxon>Bacteria</taxon>
        <taxon>Pseudomonadati</taxon>
        <taxon>Pseudomonadota</taxon>
        <taxon>Gammaproteobacteria</taxon>
        <taxon>Lysobacterales</taxon>
        <taxon>Marinicellaceae</taxon>
        <taxon>Marinicella</taxon>
    </lineage>
</organism>
<evidence type="ECO:0000313" key="3">
    <source>
        <dbReference type="EMBL" id="TDR22807.1"/>
    </source>
</evidence>
<evidence type="ECO:0000313" key="4">
    <source>
        <dbReference type="Proteomes" id="UP000295724"/>
    </source>
</evidence>
<evidence type="ECO:0000256" key="2">
    <source>
        <dbReference type="SAM" id="SignalP"/>
    </source>
</evidence>
<sequence>MKLFYKTLLLCVFVSAGTAQTTVDNVIVAGEKRADAGTQAQKNIERVADQAADLLAEYKSVSKEVEGLKVYNGLIKKQLDNQLAEMQAINNSMQNISLIERQIVPLMIKMIDSLEQFIELDIPFLLEERTDRISNLRSMMERSDVAQSEKFRRVLESYEIEADYGRTIEAYKGTADVSGQIRDVNFFRVGRISLAYQTPDGNYSGAWDQGQNSYVELPSSEFKSHIKAGLKVAKKEVAPDLLVIPVQAAVEVK</sequence>
<keyword evidence="2" id="KW-0732">Signal</keyword>
<dbReference type="PIRSF" id="PIRSF028069">
    <property type="entry name" value="UCP028069"/>
    <property type="match status" value="1"/>
</dbReference>
<gene>
    <name evidence="3" type="ORF">C8D91_1300</name>
</gene>
<feature type="chain" id="PRO_5020833440" evidence="2">
    <location>
        <begin position="22"/>
        <end position="253"/>
    </location>
</feature>